<reference evidence="3 4" key="1">
    <citation type="submission" date="2020-04" db="EMBL/GenBank/DDBJ databases">
        <authorList>
            <person name="Alioto T."/>
            <person name="Alioto T."/>
            <person name="Gomez Garrido J."/>
        </authorList>
    </citation>
    <scope>NUCLEOTIDE SEQUENCE [LARGE SCALE GENOMIC DNA]</scope>
</reference>
<dbReference type="Pfam" id="PF00704">
    <property type="entry name" value="Glyco_hydro_18"/>
    <property type="match status" value="1"/>
</dbReference>
<evidence type="ECO:0000259" key="2">
    <source>
        <dbReference type="PROSITE" id="PS51910"/>
    </source>
</evidence>
<dbReference type="Proteomes" id="UP000494165">
    <property type="component" value="Unassembled WGS sequence"/>
</dbReference>
<organism evidence="3 4">
    <name type="scientific">Cloeon dipterum</name>
    <dbReference type="NCBI Taxonomy" id="197152"/>
    <lineage>
        <taxon>Eukaryota</taxon>
        <taxon>Metazoa</taxon>
        <taxon>Ecdysozoa</taxon>
        <taxon>Arthropoda</taxon>
        <taxon>Hexapoda</taxon>
        <taxon>Insecta</taxon>
        <taxon>Pterygota</taxon>
        <taxon>Palaeoptera</taxon>
        <taxon>Ephemeroptera</taxon>
        <taxon>Pisciforma</taxon>
        <taxon>Baetidae</taxon>
        <taxon>Cloeon</taxon>
    </lineage>
</organism>
<evidence type="ECO:0000313" key="3">
    <source>
        <dbReference type="EMBL" id="CAB3370951.1"/>
    </source>
</evidence>
<dbReference type="SUPFAM" id="SSF51445">
    <property type="entry name" value="(Trans)glycosidases"/>
    <property type="match status" value="1"/>
</dbReference>
<proteinExistence type="predicted"/>
<dbReference type="OrthoDB" id="73875at2759"/>
<keyword evidence="1" id="KW-0732">Signal</keyword>
<gene>
    <name evidence="3" type="ORF">CLODIP_2_CD08343</name>
</gene>
<dbReference type="InterPro" id="IPR017853">
    <property type="entry name" value="GH"/>
</dbReference>
<feature type="signal peptide" evidence="1">
    <location>
        <begin position="1"/>
        <end position="22"/>
    </location>
</feature>
<comment type="caution">
    <text evidence="3">The sequence shown here is derived from an EMBL/GenBank/DDBJ whole genome shotgun (WGS) entry which is preliminary data.</text>
</comment>
<evidence type="ECO:0000256" key="1">
    <source>
        <dbReference type="SAM" id="SignalP"/>
    </source>
</evidence>
<dbReference type="InterPro" id="IPR001223">
    <property type="entry name" value="Glyco_hydro18_cat"/>
</dbReference>
<keyword evidence="4" id="KW-1185">Reference proteome</keyword>
<name>A0A8S1CPZ5_9INSE</name>
<dbReference type="GO" id="GO:0005975">
    <property type="term" value="P:carbohydrate metabolic process"/>
    <property type="evidence" value="ECO:0007669"/>
    <property type="project" value="InterPro"/>
</dbReference>
<feature type="chain" id="PRO_5035926247" description="GH18 domain-containing protein" evidence="1">
    <location>
        <begin position="23"/>
        <end position="352"/>
    </location>
</feature>
<dbReference type="Gene3D" id="3.20.20.80">
    <property type="entry name" value="Glycosidases"/>
    <property type="match status" value="1"/>
</dbReference>
<feature type="domain" description="GH18" evidence="2">
    <location>
        <begin position="82"/>
        <end position="352"/>
    </location>
</feature>
<dbReference type="PROSITE" id="PS51910">
    <property type="entry name" value="GH18_2"/>
    <property type="match status" value="1"/>
</dbReference>
<evidence type="ECO:0000313" key="4">
    <source>
        <dbReference type="Proteomes" id="UP000494165"/>
    </source>
</evidence>
<dbReference type="EMBL" id="CADEPI010000057">
    <property type="protein sequence ID" value="CAB3370951.1"/>
    <property type="molecule type" value="Genomic_DNA"/>
</dbReference>
<protein>
    <recommendedName>
        <fullName evidence="2">GH18 domain-containing protein</fullName>
    </recommendedName>
</protein>
<sequence length="352" mass="40083">MNYLNQIIGLSMLFTCMPVCVGQCRLKAAVGQVKNNLKNDVRFCISQCLQLTVVGKEECTFNATTGKINGCDPRAQFRPSRFKVLCEFNYNWHIPTFLTKSRQSLCDIYIVPMATFNKSTNLIEMRPESLQAVPLFLREAKRYGIKVTLAIGSSDDYIMQPKDFTRIAMNNELTTKFAQGLAKLVNNFNIDGITISWMWPGCPEGNCIKDVGKRHVSAFVRAVATPLKEASKTVIYHMNGVNVNIIMATGDYFSDILDVVDYFLLQAQTQNNYLLGITKFNFNLNETKELIGDLQRKIKKSDEFLRKIILNTDPYYYSYELTNPKEGKIGTEYVKTSKEIKERIGMSEVRAH</sequence>
<accession>A0A8S1CPZ5</accession>
<dbReference type="AlphaFoldDB" id="A0A8S1CPZ5"/>